<feature type="domain" description="G-protein coupled receptors family 3 profile" evidence="13">
    <location>
        <begin position="556"/>
        <end position="804"/>
    </location>
</feature>
<dbReference type="InterPro" id="IPR050726">
    <property type="entry name" value="mGluR"/>
</dbReference>
<feature type="transmembrane region" description="Helical" evidence="12">
    <location>
        <begin position="600"/>
        <end position="620"/>
    </location>
</feature>
<dbReference type="EMBL" id="OU895878">
    <property type="protein sequence ID" value="CAG9803212.1"/>
    <property type="molecule type" value="Genomic_DNA"/>
</dbReference>
<keyword evidence="17" id="KW-1185">Reference proteome</keyword>
<dbReference type="Pfam" id="PF07562">
    <property type="entry name" value="NCD3G"/>
    <property type="match status" value="1"/>
</dbReference>
<evidence type="ECO:0000256" key="5">
    <source>
        <dbReference type="ARBA" id="ARBA00022989"/>
    </source>
</evidence>
<name>A0A9N9WRN6_9DIPT</name>
<dbReference type="CDD" id="cd15285">
    <property type="entry name" value="7tmC_mGluR_group1"/>
    <property type="match status" value="1"/>
</dbReference>
<evidence type="ECO:0000313" key="16">
    <source>
        <dbReference type="EMBL" id="CAG9803212.1"/>
    </source>
</evidence>
<keyword evidence="5 12" id="KW-1133">Transmembrane helix</keyword>
<dbReference type="GO" id="GO:0004930">
    <property type="term" value="F:G protein-coupled receptor activity"/>
    <property type="evidence" value="ECO:0007669"/>
    <property type="project" value="UniProtKB-KW"/>
</dbReference>
<sequence>MLKSNKIREHYGIQRVEVIFQTIDKINRDQELLKDIKLGVEIRDSCWYAPIALQQTIELIRDSIIPHQSKSTLSQHHSQCSNNFENEIHPNDDATLIGIVGPASSSIALQVQNLLQLFSIPQVGYSTTSKDLSDKARFSTFMRVVPSDYYQAQVMVDIVKINNWTYIHTVHTDENYGQSGIQAFRELADKNNICIAKEDSILSNDDDEKFQELIRNLEEDEKAHVIVCFCEGLTVRKLLMAIKYLNLTNNFIIIGSDGWADRQDVVTDYEAQAVGSISIRIHSPYLHSFDDEYLKLDPFNNSRNPWFREFWEDKFHCKMPLNRIVTTTTTELPITLNDNDTEIDPEYLMALPVTAQKTPYCTGHENLSRNHKQEPKLSFLVKALYTYAYALQAYKDDICGRDYVGACQNLKKSFNHSLFFNYLMNVSFTTNEKDLIEFNQEGDVTARYDIMNFQLNKDGTYDYVQIGDWINHTLNLFKPLQSPPNVVFVKSVCSDPCPKGYYKIQDTPEQQNCCFNCAPCDDNQYLKNETHCENCKEGWWPNADQTECVENPIEYLEWTDTESIISISFSIFGTILSAIVLIIFIHYNNTPVVKASTRELCYIVLCGMIMSHLSIFSILAHPTTKICALSRTLPGISFSMIYGSLLIKTNRISRLLAISKKRFPTKKLKFMSPLSQIVLAFLLVTIESIIAIGMLIIEQPEIEFQYPRHLQTILVCKESPLTILAPLTFIFILILLNVFFAIKTRNVPENFNETKFVGFAIYTTCIIWLAFFPIYYGSEMQIITKCLCTSLSSIMTLAFMFFPKIYIILFHPEKNVRALFTTSKSIRCHIGATRHSNISQKTSNSISSVHVPSSTDIESSGIHQQRSFKKSSYCQTSIEKLSIQKVDTSSSPIKDEMFDYFYPDQRITFYRSEPVDHNGYRVDERRYYDYRKVPTSPSHVKLKRNKIYVKDVNSNGNVHTMKQKSKHKIKSRKGNVSIYDNHQKPIYCVECMELEKQNQQLIRQNHVNENEHLMTTKMSMKSQIFTVGKLPLDSNLRNEKKKIAISEESLSECSISDTACKLKRITIQLN</sequence>
<feature type="transmembrane region" description="Helical" evidence="12">
    <location>
        <begin position="782"/>
        <end position="802"/>
    </location>
</feature>
<keyword evidence="6" id="KW-0297">G-protein coupled receptor</keyword>
<evidence type="ECO:0000256" key="3">
    <source>
        <dbReference type="ARBA" id="ARBA00022475"/>
    </source>
</evidence>
<evidence type="ECO:0000259" key="13">
    <source>
        <dbReference type="Pfam" id="PF00003"/>
    </source>
</evidence>
<feature type="transmembrane region" description="Helical" evidence="12">
    <location>
        <begin position="754"/>
        <end position="776"/>
    </location>
</feature>
<dbReference type="SUPFAM" id="SSF57586">
    <property type="entry name" value="TNF receptor-like"/>
    <property type="match status" value="1"/>
</dbReference>
<feature type="transmembrane region" description="Helical" evidence="12">
    <location>
        <begin position="670"/>
        <end position="697"/>
    </location>
</feature>
<dbReference type="SUPFAM" id="SSF53822">
    <property type="entry name" value="Periplasmic binding protein-like I"/>
    <property type="match status" value="1"/>
</dbReference>
<dbReference type="InterPro" id="IPR011500">
    <property type="entry name" value="GPCR_3_9-Cys_dom"/>
</dbReference>
<dbReference type="GO" id="GO:0005886">
    <property type="term" value="C:plasma membrane"/>
    <property type="evidence" value="ECO:0007669"/>
    <property type="project" value="UniProtKB-SubCell"/>
</dbReference>
<dbReference type="PRINTS" id="PR00593">
    <property type="entry name" value="MTABOTROPICR"/>
</dbReference>
<feature type="transmembrane region" description="Helical" evidence="12">
    <location>
        <begin position="723"/>
        <end position="742"/>
    </location>
</feature>
<evidence type="ECO:0000256" key="4">
    <source>
        <dbReference type="ARBA" id="ARBA00022692"/>
    </source>
</evidence>
<evidence type="ECO:0000259" key="14">
    <source>
        <dbReference type="Pfam" id="PF01094"/>
    </source>
</evidence>
<feature type="domain" description="GPCR family 3 nine cysteines" evidence="15">
    <location>
        <begin position="490"/>
        <end position="541"/>
    </location>
</feature>
<keyword evidence="7 12" id="KW-0472">Membrane</keyword>
<dbReference type="Gene3D" id="2.10.50.30">
    <property type="entry name" value="GPCR, family 3, nine cysteines domain"/>
    <property type="match status" value="1"/>
</dbReference>
<gene>
    <name evidence="16" type="ORF">CHIRRI_LOCUS6113</name>
</gene>
<evidence type="ECO:0000256" key="7">
    <source>
        <dbReference type="ARBA" id="ARBA00023136"/>
    </source>
</evidence>
<dbReference type="Gene3D" id="3.40.50.2300">
    <property type="match status" value="2"/>
</dbReference>
<proteinExistence type="inferred from homology"/>
<evidence type="ECO:0000256" key="8">
    <source>
        <dbReference type="ARBA" id="ARBA00023170"/>
    </source>
</evidence>
<evidence type="ECO:0000256" key="9">
    <source>
        <dbReference type="ARBA" id="ARBA00023180"/>
    </source>
</evidence>
<dbReference type="Proteomes" id="UP001153620">
    <property type="component" value="Chromosome 2"/>
</dbReference>
<dbReference type="AlphaFoldDB" id="A0A9N9WRN6"/>
<keyword evidence="10" id="KW-0807">Transducer</keyword>
<evidence type="ECO:0000313" key="17">
    <source>
        <dbReference type="Proteomes" id="UP001153620"/>
    </source>
</evidence>
<organism evidence="16 17">
    <name type="scientific">Chironomus riparius</name>
    <dbReference type="NCBI Taxonomy" id="315576"/>
    <lineage>
        <taxon>Eukaryota</taxon>
        <taxon>Metazoa</taxon>
        <taxon>Ecdysozoa</taxon>
        <taxon>Arthropoda</taxon>
        <taxon>Hexapoda</taxon>
        <taxon>Insecta</taxon>
        <taxon>Pterygota</taxon>
        <taxon>Neoptera</taxon>
        <taxon>Endopterygota</taxon>
        <taxon>Diptera</taxon>
        <taxon>Nematocera</taxon>
        <taxon>Chironomoidea</taxon>
        <taxon>Chironomidae</taxon>
        <taxon>Chironominae</taxon>
        <taxon>Chironomus</taxon>
    </lineage>
</organism>
<feature type="transmembrane region" description="Helical" evidence="12">
    <location>
        <begin position="564"/>
        <end position="588"/>
    </location>
</feature>
<comment type="subcellular location">
    <subcellularLocation>
        <location evidence="1">Cell membrane</location>
        <topology evidence="1">Multi-pass membrane protein</topology>
    </subcellularLocation>
</comment>
<dbReference type="Pfam" id="PF00003">
    <property type="entry name" value="7tm_3"/>
    <property type="match status" value="1"/>
</dbReference>
<accession>A0A9N9WRN6</accession>
<dbReference type="InterPro" id="IPR028082">
    <property type="entry name" value="Peripla_BP_I"/>
</dbReference>
<evidence type="ECO:0008006" key="18">
    <source>
        <dbReference type="Google" id="ProtNLM"/>
    </source>
</evidence>
<evidence type="ECO:0000256" key="10">
    <source>
        <dbReference type="ARBA" id="ARBA00023224"/>
    </source>
</evidence>
<keyword evidence="4 12" id="KW-0812">Transmembrane</keyword>
<reference evidence="16" key="2">
    <citation type="submission" date="2022-10" db="EMBL/GenBank/DDBJ databases">
        <authorList>
            <consortium name="ENA_rothamsted_submissions"/>
            <consortium name="culmorum"/>
            <person name="King R."/>
        </authorList>
    </citation>
    <scope>NUCLEOTIDE SEQUENCE</scope>
</reference>
<evidence type="ECO:0000256" key="2">
    <source>
        <dbReference type="ARBA" id="ARBA00007242"/>
    </source>
</evidence>
<dbReference type="PROSITE" id="PS00980">
    <property type="entry name" value="G_PROTEIN_RECEP_F3_2"/>
    <property type="match status" value="1"/>
</dbReference>
<keyword evidence="8" id="KW-0675">Receptor</keyword>
<evidence type="ECO:0000256" key="11">
    <source>
        <dbReference type="ARBA" id="ARBA00054813"/>
    </source>
</evidence>
<dbReference type="Pfam" id="PF01094">
    <property type="entry name" value="ANF_receptor"/>
    <property type="match status" value="1"/>
</dbReference>
<evidence type="ECO:0000259" key="15">
    <source>
        <dbReference type="Pfam" id="PF07562"/>
    </source>
</evidence>
<dbReference type="OrthoDB" id="425344at2759"/>
<comment type="function">
    <text evidence="11">G-protein coupled receptor for glutamate. Ligand binding causes a conformation change that triggers signaling via guanine nucleotide-binding proteins (G proteins) and modulates the activity of down-stream effectors.</text>
</comment>
<dbReference type="FunFam" id="2.10.50.30:FF:000001">
    <property type="entry name" value="metabotropic glutamate receptor 1"/>
    <property type="match status" value="1"/>
</dbReference>
<evidence type="ECO:0000256" key="6">
    <source>
        <dbReference type="ARBA" id="ARBA00023040"/>
    </source>
</evidence>
<evidence type="ECO:0000256" key="1">
    <source>
        <dbReference type="ARBA" id="ARBA00004651"/>
    </source>
</evidence>
<protein>
    <recommendedName>
        <fullName evidence="18">Metabotropic glutamate receptor</fullName>
    </recommendedName>
</protein>
<dbReference type="InterPro" id="IPR000337">
    <property type="entry name" value="GPCR_3"/>
</dbReference>
<reference evidence="16" key="1">
    <citation type="submission" date="2022-01" db="EMBL/GenBank/DDBJ databases">
        <authorList>
            <person name="King R."/>
        </authorList>
    </citation>
    <scope>NUCLEOTIDE SEQUENCE</scope>
</reference>
<keyword evidence="9" id="KW-0325">Glycoprotein</keyword>
<dbReference type="InterPro" id="IPR001828">
    <property type="entry name" value="ANF_lig-bd_rcpt"/>
</dbReference>
<dbReference type="FunFam" id="3.40.50.2300:FF:000145">
    <property type="entry name" value="Glutamate receptor, metabotropic"/>
    <property type="match status" value="1"/>
</dbReference>
<dbReference type="InterPro" id="IPR017979">
    <property type="entry name" value="GPCR_3_CS"/>
</dbReference>
<evidence type="ECO:0000256" key="12">
    <source>
        <dbReference type="SAM" id="Phobius"/>
    </source>
</evidence>
<feature type="domain" description="Receptor ligand binding region" evidence="14">
    <location>
        <begin position="19"/>
        <end position="454"/>
    </location>
</feature>
<dbReference type="PRINTS" id="PR00248">
    <property type="entry name" value="GPCRMGR"/>
</dbReference>
<dbReference type="InterPro" id="IPR017978">
    <property type="entry name" value="GPCR_3_C"/>
</dbReference>
<dbReference type="InterPro" id="IPR038550">
    <property type="entry name" value="GPCR_3_9-Cys_sf"/>
</dbReference>
<dbReference type="PANTHER" id="PTHR24060">
    <property type="entry name" value="METABOTROPIC GLUTAMATE RECEPTOR"/>
    <property type="match status" value="1"/>
</dbReference>
<comment type="similarity">
    <text evidence="2">Belongs to the G-protein coupled receptor 3 family.</text>
</comment>
<keyword evidence="3" id="KW-1003">Cell membrane</keyword>
<dbReference type="InterPro" id="IPR000162">
    <property type="entry name" value="GPCR_3_mtglu_rcpt"/>
</dbReference>